<dbReference type="EMBL" id="CYXP01000006">
    <property type="protein sequence ID" value="CUN22835.1"/>
    <property type="molecule type" value="Genomic_DNA"/>
</dbReference>
<reference evidence="1 2" key="1">
    <citation type="submission" date="2015-09" db="EMBL/GenBank/DDBJ databases">
        <authorList>
            <consortium name="Pathogen Informatics"/>
        </authorList>
    </citation>
    <scope>NUCLEOTIDE SEQUENCE [LARGE SCALE GENOMIC DNA]</scope>
    <source>
        <strain evidence="1 2">2789STDY5608872</strain>
    </source>
</reference>
<proteinExistence type="predicted"/>
<dbReference type="Proteomes" id="UP000095591">
    <property type="component" value="Unassembled WGS sequence"/>
</dbReference>
<accession>A0A173V9K6</accession>
<dbReference type="InterPro" id="IPR019694">
    <property type="entry name" value="Phage_HP1_Orf23"/>
</dbReference>
<dbReference type="AlphaFoldDB" id="A0A173V9K6"/>
<organism evidence="1 2">
    <name type="scientific">Parabacteroides distasonis</name>
    <dbReference type="NCBI Taxonomy" id="823"/>
    <lineage>
        <taxon>Bacteria</taxon>
        <taxon>Pseudomonadati</taxon>
        <taxon>Bacteroidota</taxon>
        <taxon>Bacteroidia</taxon>
        <taxon>Bacteroidales</taxon>
        <taxon>Tannerellaceae</taxon>
        <taxon>Parabacteroides</taxon>
    </lineage>
</organism>
<name>A0A173V9K6_PARDI</name>
<protein>
    <recommendedName>
        <fullName evidence="3">DUF2586 family protein</fullName>
    </recommendedName>
</protein>
<dbReference type="Pfam" id="PF10758">
    <property type="entry name" value="DUF2586"/>
    <property type="match status" value="1"/>
</dbReference>
<sequence length="427" mass="46832">MAIGTVSFIRKDGNLTPTSVGNDHISGLIFDIPTDTQMPSNVKIGDVIQLFSVNEAVTLGITEFEKDKSNFLYGIPYFHISEFFRMKPDGSLYVMFADCSKNWNAIKTIQSVAKGDIKQLGIWTSQNIWSVASSSEDDYSLNLVADINTIAEELANEHRPLSVLLTANSTSADSTGSIKTIDLVKIPSCIGDFPRVTALLGQGKSELLRQMQIENPKHSSIGCVGVALGCVAEAKVCESIAWVNQFNLTSKHMSEIEFGFGNIELNDTGEDFVSMLQFEALAPAQIDEIEEKGYVFPIKYAGRANGTYFSKDRTCSNGDYRTIARNRAIDKSRRAIRNALLPYLNSPVLVNPKTGYLAEIEIKKYQNVVKNILSTMEGNSEISGYSVLVSSNQNILLTDTLKITYAIVPVGVTSKIIVEEGFALTNA</sequence>
<evidence type="ECO:0000313" key="1">
    <source>
        <dbReference type="EMBL" id="CUN22835.1"/>
    </source>
</evidence>
<evidence type="ECO:0000313" key="2">
    <source>
        <dbReference type="Proteomes" id="UP000095591"/>
    </source>
</evidence>
<gene>
    <name evidence="1" type="ORF">ERS852429_02691</name>
</gene>
<evidence type="ECO:0008006" key="3">
    <source>
        <dbReference type="Google" id="ProtNLM"/>
    </source>
</evidence>
<dbReference type="RefSeq" id="WP_044545698.1">
    <property type="nucleotide sequence ID" value="NZ_CDRH01000351.1"/>
</dbReference>